<gene>
    <name evidence="2" type="ORF">EVOR1521_LOCUS32085</name>
</gene>
<sequence>MGPTSSPQSNKRMPAIRSLHSFTMAKVLSTTSRCSQRTAVRRQRWLQRAQPRRPRLAHRPQLLLSLRPRLGAAWHPCCERARLRRRCLPPHLRRSISGRLDRSGSAVSPGIRKELGMRPSGFQAPKRFGVPGGLQTPETVPVGILSNMLANAAKDPVMKHVRYRPLDPALTPQVLPEVPTAQLLGRVEEFYEDLREEDSSSSSSSRSRSRERAKGREAVRGFGAMSAVPPPIC</sequence>
<name>A0AA36JT99_9DINO</name>
<accession>A0AA36JT99</accession>
<dbReference type="Proteomes" id="UP001178507">
    <property type="component" value="Unassembled WGS sequence"/>
</dbReference>
<keyword evidence="3" id="KW-1185">Reference proteome</keyword>
<proteinExistence type="predicted"/>
<dbReference type="AlphaFoldDB" id="A0AA36JT99"/>
<reference evidence="2" key="1">
    <citation type="submission" date="2023-08" db="EMBL/GenBank/DDBJ databases">
        <authorList>
            <person name="Chen Y."/>
            <person name="Shah S."/>
            <person name="Dougan E. K."/>
            <person name="Thang M."/>
            <person name="Chan C."/>
        </authorList>
    </citation>
    <scope>NUCLEOTIDE SEQUENCE</scope>
</reference>
<feature type="compositionally biased region" description="Basic and acidic residues" evidence="1">
    <location>
        <begin position="208"/>
        <end position="219"/>
    </location>
</feature>
<dbReference type="EMBL" id="CAUJNA010003881">
    <property type="protein sequence ID" value="CAJ1411551.1"/>
    <property type="molecule type" value="Genomic_DNA"/>
</dbReference>
<organism evidence="2 3">
    <name type="scientific">Effrenium voratum</name>
    <dbReference type="NCBI Taxonomy" id="2562239"/>
    <lineage>
        <taxon>Eukaryota</taxon>
        <taxon>Sar</taxon>
        <taxon>Alveolata</taxon>
        <taxon>Dinophyceae</taxon>
        <taxon>Suessiales</taxon>
        <taxon>Symbiodiniaceae</taxon>
        <taxon>Effrenium</taxon>
    </lineage>
</organism>
<feature type="region of interest" description="Disordered" evidence="1">
    <location>
        <begin position="193"/>
        <end position="233"/>
    </location>
</feature>
<evidence type="ECO:0000313" key="2">
    <source>
        <dbReference type="EMBL" id="CAJ1411551.1"/>
    </source>
</evidence>
<comment type="caution">
    <text evidence="2">The sequence shown here is derived from an EMBL/GenBank/DDBJ whole genome shotgun (WGS) entry which is preliminary data.</text>
</comment>
<protein>
    <submittedName>
        <fullName evidence="2">Uncharacterized protein</fullName>
    </submittedName>
</protein>
<feature type="region of interest" description="Disordered" evidence="1">
    <location>
        <begin position="99"/>
        <end position="134"/>
    </location>
</feature>
<evidence type="ECO:0000313" key="3">
    <source>
        <dbReference type="Proteomes" id="UP001178507"/>
    </source>
</evidence>
<evidence type="ECO:0000256" key="1">
    <source>
        <dbReference type="SAM" id="MobiDB-lite"/>
    </source>
</evidence>